<dbReference type="EMBL" id="MU826382">
    <property type="protein sequence ID" value="KAJ7377186.1"/>
    <property type="molecule type" value="Genomic_DNA"/>
</dbReference>
<name>A0A9X0CVK3_9CNID</name>
<sequence length="119" mass="12840">MTEPAAEQPAAALAAQNAEETAHQNAVAPPTHEEATCKTPDRKEANLTTTPAAEPPHVALRPTPVSSRRTAERSSKTAEPGHAEIAEPVHAEITEPGHAESRPRRIVKEPAYLKDYVRK</sequence>
<protein>
    <submittedName>
        <fullName evidence="2">Uncharacterized protein</fullName>
    </submittedName>
</protein>
<dbReference type="Proteomes" id="UP001163046">
    <property type="component" value="Unassembled WGS sequence"/>
</dbReference>
<accession>A0A9X0CVK3</accession>
<organism evidence="2 3">
    <name type="scientific">Desmophyllum pertusum</name>
    <dbReference type="NCBI Taxonomy" id="174260"/>
    <lineage>
        <taxon>Eukaryota</taxon>
        <taxon>Metazoa</taxon>
        <taxon>Cnidaria</taxon>
        <taxon>Anthozoa</taxon>
        <taxon>Hexacorallia</taxon>
        <taxon>Scleractinia</taxon>
        <taxon>Caryophylliina</taxon>
        <taxon>Caryophylliidae</taxon>
        <taxon>Desmophyllum</taxon>
    </lineage>
</organism>
<reference evidence="2" key="1">
    <citation type="submission" date="2023-01" db="EMBL/GenBank/DDBJ databases">
        <title>Genome assembly of the deep-sea coral Lophelia pertusa.</title>
        <authorList>
            <person name="Herrera S."/>
            <person name="Cordes E."/>
        </authorList>
    </citation>
    <scope>NUCLEOTIDE SEQUENCE</scope>
    <source>
        <strain evidence="2">USNM1676648</strain>
        <tissue evidence="2">Polyp</tissue>
    </source>
</reference>
<feature type="compositionally biased region" description="Basic and acidic residues" evidence="1">
    <location>
        <begin position="31"/>
        <end position="45"/>
    </location>
</feature>
<proteinExistence type="predicted"/>
<feature type="compositionally biased region" description="Low complexity" evidence="1">
    <location>
        <begin position="1"/>
        <end position="19"/>
    </location>
</feature>
<evidence type="ECO:0000256" key="1">
    <source>
        <dbReference type="SAM" id="MobiDB-lite"/>
    </source>
</evidence>
<gene>
    <name evidence="2" type="ORF">OS493_030386</name>
</gene>
<dbReference type="AlphaFoldDB" id="A0A9X0CVK3"/>
<comment type="caution">
    <text evidence="2">The sequence shown here is derived from an EMBL/GenBank/DDBJ whole genome shotgun (WGS) entry which is preliminary data.</text>
</comment>
<feature type="region of interest" description="Disordered" evidence="1">
    <location>
        <begin position="1"/>
        <end position="105"/>
    </location>
</feature>
<keyword evidence="3" id="KW-1185">Reference proteome</keyword>
<evidence type="ECO:0000313" key="2">
    <source>
        <dbReference type="EMBL" id="KAJ7377186.1"/>
    </source>
</evidence>
<feature type="compositionally biased region" description="Basic and acidic residues" evidence="1">
    <location>
        <begin position="69"/>
        <end position="105"/>
    </location>
</feature>
<evidence type="ECO:0000313" key="3">
    <source>
        <dbReference type="Proteomes" id="UP001163046"/>
    </source>
</evidence>